<dbReference type="RefSeq" id="WP_047810074.1">
    <property type="nucleotide sequence ID" value="NZ_LDZY01000007.1"/>
</dbReference>
<name>A0A0J1FRG2_9FIRM</name>
<evidence type="ECO:0000313" key="2">
    <source>
        <dbReference type="Proteomes" id="UP000036356"/>
    </source>
</evidence>
<proteinExistence type="predicted"/>
<organism evidence="1 2">
    <name type="scientific">Desulfosporosinus acididurans</name>
    <dbReference type="NCBI Taxonomy" id="476652"/>
    <lineage>
        <taxon>Bacteria</taxon>
        <taxon>Bacillati</taxon>
        <taxon>Bacillota</taxon>
        <taxon>Clostridia</taxon>
        <taxon>Eubacteriales</taxon>
        <taxon>Desulfitobacteriaceae</taxon>
        <taxon>Desulfosporosinus</taxon>
    </lineage>
</organism>
<comment type="caution">
    <text evidence="1">The sequence shown here is derived from an EMBL/GenBank/DDBJ whole genome shotgun (WGS) entry which is preliminary data.</text>
</comment>
<gene>
    <name evidence="1" type="ORF">DEAC_c21980</name>
</gene>
<protein>
    <recommendedName>
        <fullName evidence="3">Peptidase family U32</fullName>
    </recommendedName>
</protein>
<keyword evidence="2" id="KW-1185">Reference proteome</keyword>
<reference evidence="1 2" key="1">
    <citation type="submission" date="2015-06" db="EMBL/GenBank/DDBJ databases">
        <title>Draft genome of the moderately acidophilic sulfate reducer Candidatus Desulfosporosinus acididurans strain M1.</title>
        <authorList>
            <person name="Poehlein A."/>
            <person name="Petzsch P."/>
            <person name="Johnson B.D."/>
            <person name="Schloemann M."/>
            <person name="Daniel R."/>
            <person name="Muehling M."/>
        </authorList>
    </citation>
    <scope>NUCLEOTIDE SEQUENCE [LARGE SCALE GENOMIC DNA]</scope>
    <source>
        <strain evidence="1 2">M1</strain>
    </source>
</reference>
<dbReference type="STRING" id="476652.DEAC_c21980"/>
<dbReference type="EMBL" id="LDZY01000007">
    <property type="protein sequence ID" value="KLU65568.1"/>
    <property type="molecule type" value="Genomic_DNA"/>
</dbReference>
<accession>A0A0J1FRG2</accession>
<evidence type="ECO:0008006" key="3">
    <source>
        <dbReference type="Google" id="ProtNLM"/>
    </source>
</evidence>
<sequence>MEWALGIPNIEKVYFMDDPWCENNVFRSGMIKEISENVLGEILFTRIYFGQEFCERSIPSLREVLDVYSRAREYGQELTLVTPYVTENGLTKLRQLLQGLSKEGLALEVVVNDWGILYLLNKEYPGFKPIIGRQLNKAWRDPRIGTLTENKKKSHSQKSSSLPMTSFESDIIQKVFTDFGVSHVELDIPPSGLNDFERWNNKVSLYFPYTAITSGRMCLLRSWGYQKGDKFKTTDKTCGHTCRQFWVELSDKSGQVPVSPNWHIVQKGNAIFCVFKEGFLKDTLNIISRIGIDRLIFQPEPI</sequence>
<dbReference type="PATRIC" id="fig|476652.3.peg.2277"/>
<dbReference type="AlphaFoldDB" id="A0A0J1FRG2"/>
<evidence type="ECO:0000313" key="1">
    <source>
        <dbReference type="EMBL" id="KLU65568.1"/>
    </source>
</evidence>
<dbReference type="Proteomes" id="UP000036356">
    <property type="component" value="Unassembled WGS sequence"/>
</dbReference>